<dbReference type="PANTHER" id="PTHR43798:SF33">
    <property type="entry name" value="HYDROLASE, PUTATIVE (AFU_ORTHOLOGUE AFUA_2G14860)-RELATED"/>
    <property type="match status" value="1"/>
</dbReference>
<proteinExistence type="predicted"/>
<sequence>MSLLAHLSLALAGIPQPTQTYSFDSADYKLFFTLTGSGPLLVIQAPGWGIGDAYLQSGLAPLAKSHTLLFLLPRGTAPSSCPESTTEMRSVTMAFDLESLRVWLEVPSLALLGHSNGGAVALAYAEMYPERVERLVLVSPQILGFNDSATWIRFFGERKEDPRYAGAIETMKGGMDPQTDEELKGLLKGLMPYYFAQPERYAEKFYLQLEEAAKDSQHGSVQVSPFKAQGDADRADKEGVTGLFGRVICKTLLLVGDQDAFCSVAAAKVAEEGIKGGGYGEVKLVVLENCGHFPWVEKGDVFFDFTEKFLDAQE</sequence>
<dbReference type="EMBL" id="KV748881">
    <property type="protein sequence ID" value="OCL12416.1"/>
    <property type="molecule type" value="Genomic_DNA"/>
</dbReference>
<protein>
    <submittedName>
        <fullName evidence="3">Alpha/beta-hydrolase</fullName>
    </submittedName>
</protein>
<dbReference type="OrthoDB" id="10249433at2759"/>
<dbReference type="AlphaFoldDB" id="A0A8E2F990"/>
<dbReference type="PANTHER" id="PTHR43798">
    <property type="entry name" value="MONOACYLGLYCEROL LIPASE"/>
    <property type="match status" value="1"/>
</dbReference>
<evidence type="ECO:0000259" key="2">
    <source>
        <dbReference type="Pfam" id="PF00561"/>
    </source>
</evidence>
<reference evidence="3 4" key="1">
    <citation type="journal article" date="2016" name="Nat. Commun.">
        <title>Ectomycorrhizal ecology is imprinted in the genome of the dominant symbiotic fungus Cenococcum geophilum.</title>
        <authorList>
            <consortium name="DOE Joint Genome Institute"/>
            <person name="Peter M."/>
            <person name="Kohler A."/>
            <person name="Ohm R.A."/>
            <person name="Kuo A."/>
            <person name="Krutzmann J."/>
            <person name="Morin E."/>
            <person name="Arend M."/>
            <person name="Barry K.W."/>
            <person name="Binder M."/>
            <person name="Choi C."/>
            <person name="Clum A."/>
            <person name="Copeland A."/>
            <person name="Grisel N."/>
            <person name="Haridas S."/>
            <person name="Kipfer T."/>
            <person name="LaButti K."/>
            <person name="Lindquist E."/>
            <person name="Lipzen A."/>
            <person name="Maire R."/>
            <person name="Meier B."/>
            <person name="Mihaltcheva S."/>
            <person name="Molinier V."/>
            <person name="Murat C."/>
            <person name="Poggeler S."/>
            <person name="Quandt C.A."/>
            <person name="Sperisen C."/>
            <person name="Tritt A."/>
            <person name="Tisserant E."/>
            <person name="Crous P.W."/>
            <person name="Henrissat B."/>
            <person name="Nehls U."/>
            <person name="Egli S."/>
            <person name="Spatafora J.W."/>
            <person name="Grigoriev I.V."/>
            <person name="Martin F.M."/>
        </authorList>
    </citation>
    <scope>NUCLEOTIDE SEQUENCE [LARGE SCALE GENOMIC DNA]</scope>
    <source>
        <strain evidence="3 4">CBS 207.34</strain>
    </source>
</reference>
<dbReference type="Proteomes" id="UP000250140">
    <property type="component" value="Unassembled WGS sequence"/>
</dbReference>
<keyword evidence="4" id="KW-1185">Reference proteome</keyword>
<dbReference type="InterPro" id="IPR000073">
    <property type="entry name" value="AB_hydrolase_1"/>
</dbReference>
<evidence type="ECO:0000313" key="4">
    <source>
        <dbReference type="Proteomes" id="UP000250140"/>
    </source>
</evidence>
<dbReference type="InterPro" id="IPR029058">
    <property type="entry name" value="AB_hydrolase_fold"/>
</dbReference>
<feature type="domain" description="AB hydrolase-1" evidence="2">
    <location>
        <begin position="53"/>
        <end position="296"/>
    </location>
</feature>
<feature type="signal peptide" evidence="1">
    <location>
        <begin position="1"/>
        <end position="20"/>
    </location>
</feature>
<keyword evidence="1" id="KW-0732">Signal</keyword>
<gene>
    <name evidence="3" type="ORF">AOQ84DRAFT_386153</name>
</gene>
<evidence type="ECO:0000256" key="1">
    <source>
        <dbReference type="SAM" id="SignalP"/>
    </source>
</evidence>
<evidence type="ECO:0000313" key="3">
    <source>
        <dbReference type="EMBL" id="OCL12416.1"/>
    </source>
</evidence>
<dbReference type="Gene3D" id="3.40.50.1820">
    <property type="entry name" value="alpha/beta hydrolase"/>
    <property type="match status" value="1"/>
</dbReference>
<keyword evidence="3" id="KW-0378">Hydrolase</keyword>
<dbReference type="SUPFAM" id="SSF53474">
    <property type="entry name" value="alpha/beta-Hydrolases"/>
    <property type="match status" value="1"/>
</dbReference>
<name>A0A8E2F990_9PEZI</name>
<dbReference type="InterPro" id="IPR050266">
    <property type="entry name" value="AB_hydrolase_sf"/>
</dbReference>
<dbReference type="GO" id="GO:0016020">
    <property type="term" value="C:membrane"/>
    <property type="evidence" value="ECO:0007669"/>
    <property type="project" value="TreeGrafter"/>
</dbReference>
<accession>A0A8E2F990</accession>
<organism evidence="3 4">
    <name type="scientific">Glonium stellatum</name>
    <dbReference type="NCBI Taxonomy" id="574774"/>
    <lineage>
        <taxon>Eukaryota</taxon>
        <taxon>Fungi</taxon>
        <taxon>Dikarya</taxon>
        <taxon>Ascomycota</taxon>
        <taxon>Pezizomycotina</taxon>
        <taxon>Dothideomycetes</taxon>
        <taxon>Pleosporomycetidae</taxon>
        <taxon>Gloniales</taxon>
        <taxon>Gloniaceae</taxon>
        <taxon>Glonium</taxon>
    </lineage>
</organism>
<dbReference type="Pfam" id="PF00561">
    <property type="entry name" value="Abhydrolase_1"/>
    <property type="match status" value="1"/>
</dbReference>
<feature type="chain" id="PRO_5034624868" evidence="1">
    <location>
        <begin position="21"/>
        <end position="314"/>
    </location>
</feature>
<dbReference type="PRINTS" id="PR00111">
    <property type="entry name" value="ABHYDROLASE"/>
</dbReference>
<dbReference type="GO" id="GO:0016787">
    <property type="term" value="F:hydrolase activity"/>
    <property type="evidence" value="ECO:0007669"/>
    <property type="project" value="UniProtKB-KW"/>
</dbReference>